<gene>
    <name evidence="2" type="ORF">ACFSJS_22755</name>
</gene>
<reference evidence="3" key="1">
    <citation type="journal article" date="2019" name="Int. J. Syst. Evol. Microbiol.">
        <title>The Global Catalogue of Microorganisms (GCM) 10K type strain sequencing project: providing services to taxonomists for standard genome sequencing and annotation.</title>
        <authorList>
            <consortium name="The Broad Institute Genomics Platform"/>
            <consortium name="The Broad Institute Genome Sequencing Center for Infectious Disease"/>
            <person name="Wu L."/>
            <person name="Ma J."/>
        </authorList>
    </citation>
    <scope>NUCLEOTIDE SEQUENCE [LARGE SCALE GENOMIC DNA]</scope>
    <source>
        <strain evidence="3">CGMCC 4.7455</strain>
    </source>
</reference>
<evidence type="ECO:0000256" key="1">
    <source>
        <dbReference type="SAM" id="SignalP"/>
    </source>
</evidence>
<dbReference type="EMBL" id="JBHUFU010000015">
    <property type="protein sequence ID" value="MFD1832444.1"/>
    <property type="molecule type" value="Genomic_DNA"/>
</dbReference>
<dbReference type="Proteomes" id="UP001597365">
    <property type="component" value="Unassembled WGS sequence"/>
</dbReference>
<accession>A0ABW4PQB5</accession>
<protein>
    <recommendedName>
        <fullName evidence="4">Secreted protein</fullName>
    </recommendedName>
</protein>
<proteinExistence type="predicted"/>
<name>A0ABW4PQB5_9ACTN</name>
<feature type="signal peptide" evidence="1">
    <location>
        <begin position="1"/>
        <end position="18"/>
    </location>
</feature>
<evidence type="ECO:0000313" key="3">
    <source>
        <dbReference type="Proteomes" id="UP001597365"/>
    </source>
</evidence>
<organism evidence="2 3">
    <name type="scientific">Streptomyces desertarenae</name>
    <dbReference type="NCBI Taxonomy" id="2666184"/>
    <lineage>
        <taxon>Bacteria</taxon>
        <taxon>Bacillati</taxon>
        <taxon>Actinomycetota</taxon>
        <taxon>Actinomycetes</taxon>
        <taxon>Kitasatosporales</taxon>
        <taxon>Streptomycetaceae</taxon>
        <taxon>Streptomyces</taxon>
    </lineage>
</organism>
<sequence length="81" mass="8447">MTTALIVLLSAAGPTALACGLLAERIAPPSGPARTAPALDTCAASGCTRPVLTGQPWCSGLCRHLDDPRDYYDDLWGDDEC</sequence>
<dbReference type="RefSeq" id="WP_380903354.1">
    <property type="nucleotide sequence ID" value="NZ_JBHUFU010000015.1"/>
</dbReference>
<evidence type="ECO:0008006" key="4">
    <source>
        <dbReference type="Google" id="ProtNLM"/>
    </source>
</evidence>
<comment type="caution">
    <text evidence="2">The sequence shown here is derived from an EMBL/GenBank/DDBJ whole genome shotgun (WGS) entry which is preliminary data.</text>
</comment>
<evidence type="ECO:0000313" key="2">
    <source>
        <dbReference type="EMBL" id="MFD1832444.1"/>
    </source>
</evidence>
<feature type="chain" id="PRO_5047266234" description="Secreted protein" evidence="1">
    <location>
        <begin position="19"/>
        <end position="81"/>
    </location>
</feature>
<keyword evidence="3" id="KW-1185">Reference proteome</keyword>
<keyword evidence="1" id="KW-0732">Signal</keyword>